<evidence type="ECO:0000256" key="1">
    <source>
        <dbReference type="SAM" id="MobiDB-lite"/>
    </source>
</evidence>
<comment type="caution">
    <text evidence="2">The sequence shown here is derived from an EMBL/GenBank/DDBJ whole genome shotgun (WGS) entry which is preliminary data.</text>
</comment>
<keyword evidence="3" id="KW-1185">Reference proteome</keyword>
<name>A0ABQ7EPM5_BRACR</name>
<protein>
    <submittedName>
        <fullName evidence="2">Uncharacterized protein</fullName>
    </submittedName>
</protein>
<feature type="region of interest" description="Disordered" evidence="1">
    <location>
        <begin position="1"/>
        <end position="29"/>
    </location>
</feature>
<dbReference type="Proteomes" id="UP000266723">
    <property type="component" value="Unassembled WGS sequence"/>
</dbReference>
<reference evidence="2 3" key="1">
    <citation type="journal article" date="2020" name="BMC Genomics">
        <title>Intraspecific diversification of the crop wild relative Brassica cretica Lam. using demographic model selection.</title>
        <authorList>
            <person name="Kioukis A."/>
            <person name="Michalopoulou V.A."/>
            <person name="Briers L."/>
            <person name="Pirintsos S."/>
            <person name="Studholme D.J."/>
            <person name="Pavlidis P."/>
            <person name="Sarris P.F."/>
        </authorList>
    </citation>
    <scope>NUCLEOTIDE SEQUENCE [LARGE SCALE GENOMIC DNA]</scope>
    <source>
        <strain evidence="3">cv. PFS-1207/04</strain>
    </source>
</reference>
<gene>
    <name evidence="2" type="ORF">DY000_02047424</name>
</gene>
<evidence type="ECO:0000313" key="2">
    <source>
        <dbReference type="EMBL" id="KAF3605050.1"/>
    </source>
</evidence>
<dbReference type="EMBL" id="QGKV02000297">
    <property type="protein sequence ID" value="KAF3605050.1"/>
    <property type="molecule type" value="Genomic_DNA"/>
</dbReference>
<accession>A0ABQ7EPM5</accession>
<organism evidence="2 3">
    <name type="scientific">Brassica cretica</name>
    <name type="common">Mustard</name>
    <dbReference type="NCBI Taxonomy" id="69181"/>
    <lineage>
        <taxon>Eukaryota</taxon>
        <taxon>Viridiplantae</taxon>
        <taxon>Streptophyta</taxon>
        <taxon>Embryophyta</taxon>
        <taxon>Tracheophyta</taxon>
        <taxon>Spermatophyta</taxon>
        <taxon>Magnoliopsida</taxon>
        <taxon>eudicotyledons</taxon>
        <taxon>Gunneridae</taxon>
        <taxon>Pentapetalae</taxon>
        <taxon>rosids</taxon>
        <taxon>malvids</taxon>
        <taxon>Brassicales</taxon>
        <taxon>Brassicaceae</taxon>
        <taxon>Brassiceae</taxon>
        <taxon>Brassica</taxon>
    </lineage>
</organism>
<feature type="compositionally biased region" description="Acidic residues" evidence="1">
    <location>
        <begin position="106"/>
        <end position="117"/>
    </location>
</feature>
<sequence length="129" mass="14479">MFGSIRALKEQSRVQLKTRASKPDCSRERRRELTTLEIRDSLIPSLEQLHEEHGDLLSDLAVSFPDPPPPPAEDRPVSSPPPRGLTYFAADVRSQSHDSESRAESDNDEAVSGDDLEAGDKPLRKKKRY</sequence>
<feature type="region of interest" description="Disordered" evidence="1">
    <location>
        <begin position="57"/>
        <end position="129"/>
    </location>
</feature>
<feature type="compositionally biased region" description="Basic and acidic residues" evidence="1">
    <location>
        <begin position="94"/>
        <end position="105"/>
    </location>
</feature>
<evidence type="ECO:0000313" key="3">
    <source>
        <dbReference type="Proteomes" id="UP000266723"/>
    </source>
</evidence>
<proteinExistence type="predicted"/>